<dbReference type="PROSITE" id="PS51371">
    <property type="entry name" value="CBS"/>
    <property type="match status" value="4"/>
</dbReference>
<name>A0AAV2PNU7_MEGNR</name>
<evidence type="ECO:0000256" key="1">
    <source>
        <dbReference type="ARBA" id="ARBA00006750"/>
    </source>
</evidence>
<feature type="compositionally biased region" description="Basic and acidic residues" evidence="6">
    <location>
        <begin position="330"/>
        <end position="342"/>
    </location>
</feature>
<feature type="compositionally biased region" description="Basic and acidic residues" evidence="6">
    <location>
        <begin position="378"/>
        <end position="395"/>
    </location>
</feature>
<comment type="caution">
    <text evidence="8">The sequence shown here is derived from an EMBL/GenBank/DDBJ whole genome shotgun (WGS) entry which is preliminary data.</text>
</comment>
<evidence type="ECO:0000256" key="4">
    <source>
        <dbReference type="ARBA" id="ARBA00025878"/>
    </source>
</evidence>
<dbReference type="CDD" id="cd04641">
    <property type="entry name" value="CBS_euAMPK_gamma-like_repeat2"/>
    <property type="match status" value="1"/>
</dbReference>
<dbReference type="PANTHER" id="PTHR13780:SF35">
    <property type="entry name" value="LD22662P"/>
    <property type="match status" value="1"/>
</dbReference>
<reference evidence="8 9" key="1">
    <citation type="submission" date="2024-05" db="EMBL/GenBank/DDBJ databases">
        <authorList>
            <person name="Wallberg A."/>
        </authorList>
    </citation>
    <scope>NUCLEOTIDE SEQUENCE [LARGE SCALE GENOMIC DNA]</scope>
</reference>
<evidence type="ECO:0000313" key="8">
    <source>
        <dbReference type="EMBL" id="CAL4060392.1"/>
    </source>
</evidence>
<proteinExistence type="inferred from homology"/>
<keyword evidence="3 5" id="KW-0129">CBS domain</keyword>
<dbReference type="AlphaFoldDB" id="A0AAV2PNU7"/>
<dbReference type="GO" id="GO:0019901">
    <property type="term" value="F:protein kinase binding"/>
    <property type="evidence" value="ECO:0007669"/>
    <property type="project" value="TreeGrafter"/>
</dbReference>
<feature type="region of interest" description="Disordered" evidence="6">
    <location>
        <begin position="74"/>
        <end position="107"/>
    </location>
</feature>
<feature type="domain" description="CBS" evidence="7">
    <location>
        <begin position="660"/>
        <end position="718"/>
    </location>
</feature>
<gene>
    <name evidence="8" type="ORF">MNOR_LOCUS1320</name>
</gene>
<dbReference type="InterPro" id="IPR000644">
    <property type="entry name" value="CBS_dom"/>
</dbReference>
<dbReference type="Gene3D" id="3.10.580.10">
    <property type="entry name" value="CBS-domain"/>
    <property type="match status" value="2"/>
</dbReference>
<feature type="region of interest" description="Disordered" evidence="6">
    <location>
        <begin position="925"/>
        <end position="1007"/>
    </location>
</feature>
<feature type="compositionally biased region" description="Polar residues" evidence="6">
    <location>
        <begin position="404"/>
        <end position="415"/>
    </location>
</feature>
<dbReference type="GO" id="GO:0005737">
    <property type="term" value="C:cytoplasm"/>
    <property type="evidence" value="ECO:0007669"/>
    <property type="project" value="TreeGrafter"/>
</dbReference>
<evidence type="ECO:0000256" key="6">
    <source>
        <dbReference type="SAM" id="MobiDB-lite"/>
    </source>
</evidence>
<dbReference type="GO" id="GO:0016208">
    <property type="term" value="F:AMP binding"/>
    <property type="evidence" value="ECO:0007669"/>
    <property type="project" value="TreeGrafter"/>
</dbReference>
<feature type="domain" description="CBS" evidence="7">
    <location>
        <begin position="580"/>
        <end position="642"/>
    </location>
</feature>
<feature type="domain" description="CBS" evidence="7">
    <location>
        <begin position="733"/>
        <end position="795"/>
    </location>
</feature>
<accession>A0AAV2PNU7</accession>
<sequence length="1007" mass="112865">MGQLKISWRPEATHYTLADPLVQLKLFSDHTIWLFSSNQGSPPVGRQVRLVKMRGAASGVTTAICKQHYNSYLSPGQRRGADRPVKGTTTRPGRRLITYSKNPSPPPTFTGINIGSSPMPPPILQWPLYSKPPASTTYTSNMTTAKTMTQLPPSPRSTLQPPLNSILFLMNEENKDTLEYWAEERTKKATRGNGTSGPKEAPAVISSAKASSGQSDSSDGGSGSKDAAGLQPERRPRSGTWSVANSRRVKIKAEKEEDASLRVRRKSGDDILAVSSNTGNGSNVSSNRRKEGGPQGFFDSFRPRSKSDARAIMASRQRRKSGDDILNTSTKEKEKEKKKDDSPGFFQSFRPRSKSDASRMAKKPNIMTTMKHAVQNWSDEKERKRREREKQRQDRQLALGRFSKSCQQSLVSPGQSGRSSGGRRSGEATPVDQGTPSNDVYHTWHAGAGSSNLHKNRQQEQRGGLYQLMDLFKIGKHRGETTEDRLRRKSGGSSLSRRQLLRRHSVEPDKRRAHGSGGSMVYLRGEMDPCTAAMLFRDSRGLPAADPFLENIKRSDLEEDETQIFVKFFKYHHCYDLIPISAKLVVFDTRLQVKKAFYALVYNGVRAAPLWDSVRQCFVGMLTITDFIRILQNFYAEPNRKMEELEDHRLETWRTVLKDEDRPLISIKPDESLYEAIRRLIHHKIHRLPVIDHITGNVLYIITHKRILKFLYLYINELPKPFRLQQTLREVQIGTYDGIETAKEETTIIEALNKFVKHRVSALPIVDEEGKLIDIYAKFDVINLAAEGTYNNLDVTLKKANEYRNEWFEQVHRCTQEETLGTILERIVRAEVHRLVVVDQQDKVIGVISLSDILKELVLRPCDDQDPFSLKAATIARMEAALSAEKDSKSPTSPVMNPPSSQDIIDDTQEPQSITTQVNINGLHKTVSDDSVGDKWSSDEKLQRCGSSSSGVGQREDGTDSSQAINKAAVAGAGDSEEDEGRYSMGDMDDSHSSSVVQPEVIPITGR</sequence>
<dbReference type="SMART" id="SM00116">
    <property type="entry name" value="CBS"/>
    <property type="match status" value="4"/>
</dbReference>
<comment type="subunit">
    <text evidence="4">AMPK is a heterotrimer of an alpha catalytic subunit (PRKAA1 or PRKAA2), a beta (PRKAB1 or PRKAB2) and a gamma non-catalytic subunits (PRKAG1, PRKAG2 or PRKAG3). Interacts with FNIP1 and FNIP2.</text>
</comment>
<feature type="region of interest" description="Disordered" evidence="6">
    <location>
        <begin position="882"/>
        <end position="906"/>
    </location>
</feature>
<feature type="compositionally biased region" description="Low complexity" evidence="6">
    <location>
        <begin position="206"/>
        <end position="229"/>
    </location>
</feature>
<dbReference type="Proteomes" id="UP001497623">
    <property type="component" value="Unassembled WGS sequence"/>
</dbReference>
<dbReference type="GO" id="GO:0031588">
    <property type="term" value="C:nucleotide-activated protein kinase complex"/>
    <property type="evidence" value="ECO:0007669"/>
    <property type="project" value="TreeGrafter"/>
</dbReference>
<feature type="domain" description="CBS" evidence="7">
    <location>
        <begin position="804"/>
        <end position="865"/>
    </location>
</feature>
<feature type="compositionally biased region" description="Basic and acidic residues" evidence="6">
    <location>
        <begin position="926"/>
        <end position="943"/>
    </location>
</feature>
<feature type="compositionally biased region" description="Polar residues" evidence="6">
    <location>
        <begin position="890"/>
        <end position="903"/>
    </location>
</feature>
<dbReference type="PANTHER" id="PTHR13780">
    <property type="entry name" value="AMP-ACTIVATED PROTEIN KINASE, GAMMA REGULATORY SUBUNIT"/>
    <property type="match status" value="1"/>
</dbReference>
<feature type="region of interest" description="Disordered" evidence="6">
    <location>
        <begin position="479"/>
        <end position="518"/>
    </location>
</feature>
<feature type="region of interest" description="Disordered" evidence="6">
    <location>
        <begin position="272"/>
        <end position="459"/>
    </location>
</feature>
<evidence type="ECO:0000256" key="5">
    <source>
        <dbReference type="PROSITE-ProRule" id="PRU00703"/>
    </source>
</evidence>
<dbReference type="SUPFAM" id="SSF54631">
    <property type="entry name" value="CBS-domain pair"/>
    <property type="match status" value="2"/>
</dbReference>
<dbReference type="EMBL" id="CAXKWB010000348">
    <property type="protein sequence ID" value="CAL4060392.1"/>
    <property type="molecule type" value="Genomic_DNA"/>
</dbReference>
<comment type="similarity">
    <text evidence="1">Belongs to the 5'-AMP-activated protein kinase gamma subunit family.</text>
</comment>
<evidence type="ECO:0000256" key="3">
    <source>
        <dbReference type="ARBA" id="ARBA00023122"/>
    </source>
</evidence>
<dbReference type="GO" id="GO:0005634">
    <property type="term" value="C:nucleus"/>
    <property type="evidence" value="ECO:0007669"/>
    <property type="project" value="TreeGrafter"/>
</dbReference>
<evidence type="ECO:0000256" key="2">
    <source>
        <dbReference type="ARBA" id="ARBA00022737"/>
    </source>
</evidence>
<dbReference type="Pfam" id="PF00571">
    <property type="entry name" value="CBS"/>
    <property type="match status" value="3"/>
</dbReference>
<evidence type="ECO:0000313" key="9">
    <source>
        <dbReference type="Proteomes" id="UP001497623"/>
    </source>
</evidence>
<organism evidence="8 9">
    <name type="scientific">Meganyctiphanes norvegica</name>
    <name type="common">Northern krill</name>
    <name type="synonym">Thysanopoda norvegica</name>
    <dbReference type="NCBI Taxonomy" id="48144"/>
    <lineage>
        <taxon>Eukaryota</taxon>
        <taxon>Metazoa</taxon>
        <taxon>Ecdysozoa</taxon>
        <taxon>Arthropoda</taxon>
        <taxon>Crustacea</taxon>
        <taxon>Multicrustacea</taxon>
        <taxon>Malacostraca</taxon>
        <taxon>Eumalacostraca</taxon>
        <taxon>Eucarida</taxon>
        <taxon>Euphausiacea</taxon>
        <taxon>Euphausiidae</taxon>
        <taxon>Meganyctiphanes</taxon>
    </lineage>
</organism>
<feature type="non-terminal residue" evidence="8">
    <location>
        <position position="1007"/>
    </location>
</feature>
<dbReference type="CDD" id="cd04618">
    <property type="entry name" value="CBS_euAMPK_gamma-like_repeat1"/>
    <property type="match status" value="1"/>
</dbReference>
<dbReference type="InterPro" id="IPR046342">
    <property type="entry name" value="CBS_dom_sf"/>
</dbReference>
<evidence type="ECO:0000259" key="7">
    <source>
        <dbReference type="PROSITE" id="PS51371"/>
    </source>
</evidence>
<protein>
    <recommendedName>
        <fullName evidence="7">CBS domain-containing protein</fullName>
    </recommendedName>
</protein>
<dbReference type="InterPro" id="IPR050511">
    <property type="entry name" value="AMPK_gamma/SDS23_families"/>
</dbReference>
<dbReference type="GO" id="GO:0019887">
    <property type="term" value="F:protein kinase regulator activity"/>
    <property type="evidence" value="ECO:0007669"/>
    <property type="project" value="TreeGrafter"/>
</dbReference>
<feature type="compositionally biased region" description="Low complexity" evidence="6">
    <location>
        <begin position="274"/>
        <end position="286"/>
    </location>
</feature>
<feature type="region of interest" description="Disordered" evidence="6">
    <location>
        <begin position="186"/>
        <end position="246"/>
    </location>
</feature>
<keyword evidence="9" id="KW-1185">Reference proteome</keyword>
<keyword evidence="2" id="KW-0677">Repeat</keyword>